<dbReference type="InterPro" id="IPR036691">
    <property type="entry name" value="Endo/exonu/phosph_ase_sf"/>
</dbReference>
<dbReference type="Pfam" id="PF18962">
    <property type="entry name" value="Por_Secre_tail"/>
    <property type="match status" value="1"/>
</dbReference>
<dbReference type="NCBIfam" id="TIGR04183">
    <property type="entry name" value="Por_Secre_tail"/>
    <property type="match status" value="1"/>
</dbReference>
<feature type="domain" description="Secretion system C-terminal sorting" evidence="4">
    <location>
        <begin position="1062"/>
        <end position="1138"/>
    </location>
</feature>
<name>A0ABS5PD63_9FLAO</name>
<feature type="chain" id="PRO_5047448260" evidence="2">
    <location>
        <begin position="27"/>
        <end position="1140"/>
    </location>
</feature>
<keyword evidence="6" id="KW-1185">Reference proteome</keyword>
<keyword evidence="1 2" id="KW-0732">Signal</keyword>
<evidence type="ECO:0000313" key="5">
    <source>
        <dbReference type="EMBL" id="MBS7232242.1"/>
    </source>
</evidence>
<gene>
    <name evidence="5" type="ORF">KHA90_14540</name>
</gene>
<dbReference type="EMBL" id="JAGYVZ010000013">
    <property type="protein sequence ID" value="MBS7232242.1"/>
    <property type="molecule type" value="Genomic_DNA"/>
</dbReference>
<evidence type="ECO:0000259" key="3">
    <source>
        <dbReference type="Pfam" id="PF03372"/>
    </source>
</evidence>
<dbReference type="Proteomes" id="UP000722625">
    <property type="component" value="Unassembled WGS sequence"/>
</dbReference>
<dbReference type="Gene3D" id="2.60.120.200">
    <property type="match status" value="1"/>
</dbReference>
<evidence type="ECO:0000256" key="2">
    <source>
        <dbReference type="SAM" id="SignalP"/>
    </source>
</evidence>
<dbReference type="InterPro" id="IPR026444">
    <property type="entry name" value="Secre_tail"/>
</dbReference>
<feature type="domain" description="Endonuclease/exonuclease/phosphatase" evidence="3">
    <location>
        <begin position="743"/>
        <end position="1032"/>
    </location>
</feature>
<comment type="caution">
    <text evidence="5">The sequence shown here is derived from an EMBL/GenBank/DDBJ whole genome shotgun (WGS) entry which is preliminary data.</text>
</comment>
<sequence length="1140" mass="123024">MKNNYSVRHFMAFLSFFCCLSGNLFAQTMPTAQVLPYTQNFNVLAATSTTYPSGFQGWTAGTSPGATFLTGATLTADRALFASSTAVTNSGNFHNYDGKIGFLNTGSLDLAIGFAFNATGQTAIQVKFDAMTIRNPYDVPPATANTRINEMVLQYRVGTTSNFITLLPTAYSNNDVKQITAVTTPQNVKTIKVTLPADCDNQPVVQIRWISRQVSGGGSRPSFAIDNIDIRSDKTAPITEVGYPIAENILSGSFDFSNKLDEPGETYYVLLPSGSATPTLAQIKAGNGADDLAALQSGFLNIADQSQVYSKTFSGLALNTTYSVFSVSEDLFGNIQTVSNKLDVTTSSVVIPSLATTITALDLGFSEANYDSNIASYQIQASNIATDVTVTATGNFTISSDGITFGTSLTFAASTFDLNATPTVYVKFTPNAIGGFSGQISHETTGATTKLVALTGTGINPYVQGFNDPNVLTNSGWTQYNVAGPLNKWIPTTVARNINSGLGAVIMNGYSDTGASKDWLISPKLRLDNFSQFPLLSFFSRKFYAGTDLKLMVSTDYDGTSNPETATWTELPGNFATTTGTYAQSQFINLGNYKTNHTYLAWVYQTTAGGTNFAAEWSLDDVAITNEIGYVAANPILDFGDVLPNTISASQSFIFKANGYNDITIAAPADYQISLDNSTFQSTVVVTEADATAGKTVYVRFTPSVKALTISGVFTVTGTSLNKTIGSVTGSAIPKADTFDIVSYNLEFFGTAVKGTDGIEFGPTDNALQIENVAKVMNKLNADVYVVQEVSDEPALDALIQKISINGKTFDKTISTSWSYSFNPADPNFPPQKLVVIYNTQTATVTDTRVMFKDLYDEVRAGTTTLPSYPGGNGASFFSSGRLPYMVQIETNIGGVKKLLNLVDLHARANSGADIARYNMRKYDAQVLKDSLDLYYANSNLIILGDYNDDVKASVITPNPSSYKMFVDDTVNYNALTLGISQAGAFSYLSSSGFLDHIMISNELNDQYIQNSIAVYDPRNDISNYTNTTSDHGPVIARFELKSSNLSTIDYEIKNGYFVQAFPNPTTDVLNVVVKANNDKNLKLKIYDISGHLVSNPIEINANQDVSTTAVSVSHLQSGIYIYTLTENNKIVFKSKIIKK</sequence>
<feature type="signal peptide" evidence="2">
    <location>
        <begin position="1"/>
        <end position="26"/>
    </location>
</feature>
<dbReference type="InterPro" id="IPR005135">
    <property type="entry name" value="Endo/exonuclease/phosphatase"/>
</dbReference>
<evidence type="ECO:0000259" key="4">
    <source>
        <dbReference type="Pfam" id="PF18962"/>
    </source>
</evidence>
<reference evidence="5 6" key="1">
    <citation type="journal article" date="2018" name="Int. J. Syst. Evol. Microbiol.">
        <title>Flavobacterium chryseum sp. nov. and Flavobacterium psychroterrae sp. nov., novel environmental bacteria isolated from Antarctica.</title>
        <authorList>
            <person name="Kralova S."/>
            <person name="Svec P."/>
            <person name="Busse H.J."/>
            <person name="Stankova E."/>
            <person name="Vaczi P."/>
            <person name="Sedlacek I."/>
        </authorList>
    </citation>
    <scope>NUCLEOTIDE SEQUENCE [LARGE SCALE GENOMIC DNA]</scope>
    <source>
        <strain evidence="5 6">CCM 8827</strain>
    </source>
</reference>
<dbReference type="RefSeq" id="WP_213301630.1">
    <property type="nucleotide sequence ID" value="NZ_JAGYVZ010000013.1"/>
</dbReference>
<dbReference type="Pfam" id="PF03372">
    <property type="entry name" value="Exo_endo_phos"/>
    <property type="match status" value="1"/>
</dbReference>
<accession>A0ABS5PD63</accession>
<dbReference type="NCBIfam" id="NF038128">
    <property type="entry name" value="choice_anch_J"/>
    <property type="match status" value="1"/>
</dbReference>
<dbReference type="Gene3D" id="2.60.120.260">
    <property type="entry name" value="Galactose-binding domain-like"/>
    <property type="match status" value="1"/>
</dbReference>
<evidence type="ECO:0000256" key="1">
    <source>
        <dbReference type="ARBA" id="ARBA00022729"/>
    </source>
</evidence>
<dbReference type="SUPFAM" id="SSF56219">
    <property type="entry name" value="DNase I-like"/>
    <property type="match status" value="1"/>
</dbReference>
<evidence type="ECO:0000313" key="6">
    <source>
        <dbReference type="Proteomes" id="UP000722625"/>
    </source>
</evidence>
<protein>
    <submittedName>
        <fullName evidence="5">Choice-of-anchor J domain-containing protein</fullName>
    </submittedName>
</protein>
<dbReference type="Gene3D" id="3.60.10.10">
    <property type="entry name" value="Endonuclease/exonuclease/phosphatase"/>
    <property type="match status" value="1"/>
</dbReference>
<organism evidence="5 6">
    <name type="scientific">Flavobacterium psychroterrae</name>
    <dbReference type="NCBI Taxonomy" id="2133767"/>
    <lineage>
        <taxon>Bacteria</taxon>
        <taxon>Pseudomonadati</taxon>
        <taxon>Bacteroidota</taxon>
        <taxon>Flavobacteriia</taxon>
        <taxon>Flavobacteriales</taxon>
        <taxon>Flavobacteriaceae</taxon>
        <taxon>Flavobacterium</taxon>
    </lineage>
</organism>
<proteinExistence type="predicted"/>